<dbReference type="InterPro" id="IPR001444">
    <property type="entry name" value="Flag_bb_rod_N"/>
</dbReference>
<dbReference type="SUPFAM" id="SSF64518">
    <property type="entry name" value="Phase 1 flagellin"/>
    <property type="match status" value="1"/>
</dbReference>
<evidence type="ECO:0000256" key="5">
    <source>
        <dbReference type="ARBA" id="ARBA00022525"/>
    </source>
</evidence>
<comment type="subcellular location">
    <subcellularLocation>
        <location evidence="1">Bacterial flagellum basal body</location>
    </subcellularLocation>
    <subcellularLocation>
        <location evidence="2">Secreted</location>
    </subcellularLocation>
</comment>
<dbReference type="Pfam" id="PF00460">
    <property type="entry name" value="Flg_bb_rod"/>
    <property type="match status" value="1"/>
</dbReference>
<dbReference type="Pfam" id="PF22638">
    <property type="entry name" value="FlgK_D1"/>
    <property type="match status" value="1"/>
</dbReference>
<evidence type="ECO:0000256" key="2">
    <source>
        <dbReference type="ARBA" id="ARBA00004613"/>
    </source>
</evidence>
<evidence type="ECO:0000256" key="1">
    <source>
        <dbReference type="ARBA" id="ARBA00004117"/>
    </source>
</evidence>
<dbReference type="EMBL" id="JBHSSW010000009">
    <property type="protein sequence ID" value="MFC6198217.1"/>
    <property type="molecule type" value="Genomic_DNA"/>
</dbReference>
<protein>
    <recommendedName>
        <fullName evidence="4">Flagellar hook-associated protein 1</fullName>
    </recommendedName>
</protein>
<comment type="caution">
    <text evidence="10">The sequence shown here is derived from an EMBL/GenBank/DDBJ whole genome shotgun (WGS) entry which is preliminary data.</text>
</comment>
<evidence type="ECO:0000313" key="10">
    <source>
        <dbReference type="EMBL" id="MFC6198217.1"/>
    </source>
</evidence>
<accession>A0ABW1SAC5</accession>
<comment type="similarity">
    <text evidence="3">Belongs to the flagella basal body rod proteins family.</text>
</comment>
<evidence type="ECO:0000259" key="7">
    <source>
        <dbReference type="Pfam" id="PF00460"/>
    </source>
</evidence>
<feature type="domain" description="Flagellar basal body rod protein N-terminal" evidence="7">
    <location>
        <begin position="7"/>
        <end position="36"/>
    </location>
</feature>
<feature type="domain" description="Flagellar hook-associated protein FlgK helical" evidence="9">
    <location>
        <begin position="100"/>
        <end position="315"/>
    </location>
</feature>
<dbReference type="InterPro" id="IPR002371">
    <property type="entry name" value="FlgK"/>
</dbReference>
<feature type="domain" description="Flagellar basal-body/hook protein C-terminal" evidence="8">
    <location>
        <begin position="666"/>
        <end position="704"/>
    </location>
</feature>
<evidence type="ECO:0000256" key="4">
    <source>
        <dbReference type="ARBA" id="ARBA00016244"/>
    </source>
</evidence>
<keyword evidence="5" id="KW-0964">Secreted</keyword>
<keyword evidence="10" id="KW-0966">Cell projection</keyword>
<organism evidence="10 11">
    <name type="scientific">Ponticaulis profundi</name>
    <dbReference type="NCBI Taxonomy" id="2665222"/>
    <lineage>
        <taxon>Bacteria</taxon>
        <taxon>Pseudomonadati</taxon>
        <taxon>Pseudomonadota</taxon>
        <taxon>Alphaproteobacteria</taxon>
        <taxon>Hyphomonadales</taxon>
        <taxon>Hyphomonadaceae</taxon>
        <taxon>Ponticaulis</taxon>
    </lineage>
</organism>
<dbReference type="InterPro" id="IPR010930">
    <property type="entry name" value="Flg_bb/hook_C_dom"/>
</dbReference>
<evidence type="ECO:0000259" key="8">
    <source>
        <dbReference type="Pfam" id="PF06429"/>
    </source>
</evidence>
<dbReference type="Proteomes" id="UP001596303">
    <property type="component" value="Unassembled WGS sequence"/>
</dbReference>
<keyword evidence="6" id="KW-0975">Bacterial flagellum</keyword>
<evidence type="ECO:0000256" key="6">
    <source>
        <dbReference type="ARBA" id="ARBA00023143"/>
    </source>
</evidence>
<keyword evidence="11" id="KW-1185">Reference proteome</keyword>
<keyword evidence="10" id="KW-0282">Flagellum</keyword>
<dbReference type="PRINTS" id="PR01005">
    <property type="entry name" value="FLGHOOKAP1"/>
</dbReference>
<evidence type="ECO:0000313" key="11">
    <source>
        <dbReference type="Proteomes" id="UP001596303"/>
    </source>
</evidence>
<evidence type="ECO:0000256" key="3">
    <source>
        <dbReference type="ARBA" id="ARBA00009677"/>
    </source>
</evidence>
<dbReference type="InterPro" id="IPR053927">
    <property type="entry name" value="FlgK_helical"/>
</dbReference>
<dbReference type="PANTHER" id="PTHR30033:SF2">
    <property type="entry name" value="FLAGELLAR HOOK PROTEIN"/>
    <property type="match status" value="1"/>
</dbReference>
<dbReference type="RefSeq" id="WP_377378270.1">
    <property type="nucleotide sequence ID" value="NZ_JBHSSW010000009.1"/>
</dbReference>
<dbReference type="Pfam" id="PF06429">
    <property type="entry name" value="Flg_bbr_C"/>
    <property type="match status" value="1"/>
</dbReference>
<reference evidence="11" key="1">
    <citation type="journal article" date="2019" name="Int. J. Syst. Evol. Microbiol.">
        <title>The Global Catalogue of Microorganisms (GCM) 10K type strain sequencing project: providing services to taxonomists for standard genome sequencing and annotation.</title>
        <authorList>
            <consortium name="The Broad Institute Genomics Platform"/>
            <consortium name="The Broad Institute Genome Sequencing Center for Infectious Disease"/>
            <person name="Wu L."/>
            <person name="Ma J."/>
        </authorList>
    </citation>
    <scope>NUCLEOTIDE SEQUENCE [LARGE SCALE GENOMIC DNA]</scope>
    <source>
        <strain evidence="11">CGMCC-1.15741</strain>
    </source>
</reference>
<dbReference type="PANTHER" id="PTHR30033">
    <property type="entry name" value="FLAGELLAR HOOK-ASSOCIATED PROTEIN 1"/>
    <property type="match status" value="1"/>
</dbReference>
<keyword evidence="10" id="KW-0969">Cilium</keyword>
<sequence length="705" mass="72503">MSVSSIMNNGLSALTANQTALRNTSNNISNVNTEGYVRQETQMTAVSYGQESAGVRAVTERAANQYLAATHLSSISAQSRYEIEADLVDRAQAGLGDPSGATSIFSSIDGILEKSAALLNDPGSSLRKGDMVAAMQTTFEDIQNGYRTVENLRKEANGNIVSALSSANETMSQIADLNIEIQHMKAIGGDASGLETEQSKLLDSLSEVIDFKLNYQSAGGVELRTRTGALLVNREAGTLSISEDTDASGYGGISLTPAGAADDYAIDITQQIQGGEIRGLLSARDGDLAEMAFELGELSGAIANALNAASNEGTSVPPPTSLDGRNTGLVASDSLNFTGSSVFAVVDSSGRTVDTVTVDFDAGTLTNSAGAVSATGTTIGSFATALNASFGANASVDFTDGALNFSATGTNGVAIAQDPTNPSDRAGRGVSAFFGMNDVVSSTKPSFYDTGLTAADAHGITGTITFGIRNENGDVISRVEYTPVGTTMADLVNELNSSTVLGQFATASLDPNGRLQLASDSNNGVAAVDVVEDGTDRGGTGLSMSEVFGLAIRTPAERANTLSVREDIALDPSRLPSSGFDLSKMAVGSLAIAPGDNTGAMAMQSALASPVTTYTAGGSAETTASITDLAAKVAANAGAKATHLENRAMSAEALKTEAAARRSSAEGVNLDEEMINMTIYQQSYSAASRLVTAARDMYDVLLNMI</sequence>
<name>A0ABW1SAC5_9PROT</name>
<proteinExistence type="inferred from homology"/>
<evidence type="ECO:0000259" key="9">
    <source>
        <dbReference type="Pfam" id="PF22638"/>
    </source>
</evidence>
<gene>
    <name evidence="10" type="ORF">ACFQDM_09010</name>
</gene>